<evidence type="ECO:0000256" key="1">
    <source>
        <dbReference type="ARBA" id="ARBA00022723"/>
    </source>
</evidence>
<dbReference type="STRING" id="4540.A0A3L6QQ77"/>
<evidence type="ECO:0000256" key="5">
    <source>
        <dbReference type="ARBA" id="ARBA00023125"/>
    </source>
</evidence>
<keyword evidence="1" id="KW-0479">Metal-binding</keyword>
<dbReference type="InterPro" id="IPR012677">
    <property type="entry name" value="Nucleotide-bd_a/b_plait_sf"/>
</dbReference>
<dbReference type="OrthoDB" id="661895at2759"/>
<feature type="domain" description="RRM" evidence="7">
    <location>
        <begin position="101"/>
        <end position="176"/>
    </location>
</feature>
<dbReference type="PANTHER" id="PTHR24009">
    <property type="entry name" value="RNA-BINDING (RRM/RBD/RNP MOTIFS)"/>
    <property type="match status" value="1"/>
</dbReference>
<evidence type="ECO:0000256" key="2">
    <source>
        <dbReference type="ARBA" id="ARBA00022771"/>
    </source>
</evidence>
<evidence type="ECO:0000256" key="4">
    <source>
        <dbReference type="ARBA" id="ARBA00022884"/>
    </source>
</evidence>
<name>A0A3L6QQ77_PANMI</name>
<keyword evidence="4 6" id="KW-0694">RNA-binding</keyword>
<dbReference type="AlphaFoldDB" id="A0A3L6QQ77"/>
<proteinExistence type="predicted"/>
<feature type="domain" description="RRM" evidence="7">
    <location>
        <begin position="222"/>
        <end position="297"/>
    </location>
</feature>
<gene>
    <name evidence="8" type="ORF">C2845_PM04G30750</name>
</gene>
<feature type="domain" description="RRM" evidence="7">
    <location>
        <begin position="321"/>
        <end position="400"/>
    </location>
</feature>
<dbReference type="PROSITE" id="PS50102">
    <property type="entry name" value="RRM"/>
    <property type="match status" value="3"/>
</dbReference>
<organism evidence="8 9">
    <name type="scientific">Panicum miliaceum</name>
    <name type="common">Proso millet</name>
    <name type="synonym">Broomcorn millet</name>
    <dbReference type="NCBI Taxonomy" id="4540"/>
    <lineage>
        <taxon>Eukaryota</taxon>
        <taxon>Viridiplantae</taxon>
        <taxon>Streptophyta</taxon>
        <taxon>Embryophyta</taxon>
        <taxon>Tracheophyta</taxon>
        <taxon>Spermatophyta</taxon>
        <taxon>Magnoliopsida</taxon>
        <taxon>Liliopsida</taxon>
        <taxon>Poales</taxon>
        <taxon>Poaceae</taxon>
        <taxon>PACMAD clade</taxon>
        <taxon>Panicoideae</taxon>
        <taxon>Panicodae</taxon>
        <taxon>Paniceae</taxon>
        <taxon>Panicinae</taxon>
        <taxon>Panicum</taxon>
        <taxon>Panicum sect. Panicum</taxon>
    </lineage>
</organism>
<keyword evidence="2" id="KW-0863">Zinc-finger</keyword>
<dbReference type="SUPFAM" id="SSF54928">
    <property type="entry name" value="RNA-binding domain, RBD"/>
    <property type="match status" value="2"/>
</dbReference>
<dbReference type="SMART" id="SM00360">
    <property type="entry name" value="RRM"/>
    <property type="match status" value="3"/>
</dbReference>
<keyword evidence="9" id="KW-1185">Reference proteome</keyword>
<sequence>MLEKEIRELLFLLRPSSLPIESLANMYIDRYGKPLQTERFLTEGQQHGKFGCSLTDLLVRLNTTRVLERKEQQYIVPVEDAPKYLAHGFKLAMPPASSDRNKIYVTFLLGSKFTEDDVRNYFSQYGTVNDVQIPPQGRRMYGFVSFQDPGMAKQILSERMPHIICGDQVRVREFRDKHKLERATCHFIKREKPHHIVPVEDPPKYLAHSPKLGVPSASSDPNQIYVVFIPESKFTEEDVLNYFSKYGTVNNVRIPHQGRRMYGFVSFQDPGTAERILSERTPHFICGDQVRVKEYKEKRELQSGQIHGSKLVMPSAINSSYQIFITFFDPKSTFTENDAWNYFSHYGPVNNVRIPLQKKRMFGYVSFKYPDTVKQILSERCSKSSHFICGDHVFVEPYNEKHGPDGHQATGYHHLFMHEPYLLYTSYKLNLFIVKVFGFVGLSPCKVTLRTGLVFMHYFFITFVPPSSSSFSLHVLQ</sequence>
<protein>
    <recommendedName>
        <fullName evidence="7">RRM domain-containing protein</fullName>
    </recommendedName>
</protein>
<evidence type="ECO:0000256" key="3">
    <source>
        <dbReference type="ARBA" id="ARBA00022833"/>
    </source>
</evidence>
<keyword evidence="3" id="KW-0862">Zinc</keyword>
<evidence type="ECO:0000259" key="7">
    <source>
        <dbReference type="PROSITE" id="PS50102"/>
    </source>
</evidence>
<dbReference type="Gene3D" id="3.30.70.330">
    <property type="match status" value="3"/>
</dbReference>
<dbReference type="Proteomes" id="UP000275267">
    <property type="component" value="Unassembled WGS sequence"/>
</dbReference>
<evidence type="ECO:0000313" key="9">
    <source>
        <dbReference type="Proteomes" id="UP000275267"/>
    </source>
</evidence>
<dbReference type="GO" id="GO:0003677">
    <property type="term" value="F:DNA binding"/>
    <property type="evidence" value="ECO:0007669"/>
    <property type="project" value="UniProtKB-KW"/>
</dbReference>
<dbReference type="InterPro" id="IPR000504">
    <property type="entry name" value="RRM_dom"/>
</dbReference>
<keyword evidence="5" id="KW-0238">DNA-binding</keyword>
<dbReference type="GO" id="GO:0008270">
    <property type="term" value="F:zinc ion binding"/>
    <property type="evidence" value="ECO:0007669"/>
    <property type="project" value="UniProtKB-KW"/>
</dbReference>
<accession>A0A3L6QQ77</accession>
<evidence type="ECO:0000256" key="6">
    <source>
        <dbReference type="PROSITE-ProRule" id="PRU00176"/>
    </source>
</evidence>
<dbReference type="Pfam" id="PF00076">
    <property type="entry name" value="RRM_1"/>
    <property type="match status" value="3"/>
</dbReference>
<evidence type="ECO:0000313" key="8">
    <source>
        <dbReference type="EMBL" id="RLM85414.1"/>
    </source>
</evidence>
<dbReference type="PANTHER" id="PTHR24009:SF0">
    <property type="entry name" value="ZINC FINGER CCCH DOMAIN-CONTAINING PROTEIN 18"/>
    <property type="match status" value="1"/>
</dbReference>
<reference evidence="9" key="1">
    <citation type="journal article" date="2019" name="Nat. Commun.">
        <title>The genome of broomcorn millet.</title>
        <authorList>
            <person name="Zou C."/>
            <person name="Miki D."/>
            <person name="Li D."/>
            <person name="Tang Q."/>
            <person name="Xiao L."/>
            <person name="Rajput S."/>
            <person name="Deng P."/>
            <person name="Jia W."/>
            <person name="Huang R."/>
            <person name="Zhang M."/>
            <person name="Sun Y."/>
            <person name="Hu J."/>
            <person name="Fu X."/>
            <person name="Schnable P.S."/>
            <person name="Li F."/>
            <person name="Zhang H."/>
            <person name="Feng B."/>
            <person name="Zhu X."/>
            <person name="Liu R."/>
            <person name="Schnable J.C."/>
            <person name="Zhu J.-K."/>
            <person name="Zhang H."/>
        </authorList>
    </citation>
    <scope>NUCLEOTIDE SEQUENCE [LARGE SCALE GENOMIC DNA]</scope>
</reference>
<dbReference type="InterPro" id="IPR035979">
    <property type="entry name" value="RBD_domain_sf"/>
</dbReference>
<comment type="caution">
    <text evidence="8">The sequence shown here is derived from an EMBL/GenBank/DDBJ whole genome shotgun (WGS) entry which is preliminary data.</text>
</comment>
<dbReference type="GO" id="GO:0003723">
    <property type="term" value="F:RNA binding"/>
    <property type="evidence" value="ECO:0007669"/>
    <property type="project" value="UniProtKB-UniRule"/>
</dbReference>
<dbReference type="EMBL" id="PQIB02000011">
    <property type="protein sequence ID" value="RLM85414.1"/>
    <property type="molecule type" value="Genomic_DNA"/>
</dbReference>